<reference evidence="4" key="1">
    <citation type="submission" date="2008-12" db="EMBL/GenBank/DDBJ databases">
        <title>Annotation of Streptomyces ghanaensis ATCC 14672.</title>
        <authorList>
            <consortium name="The Broad Institute Genome Sequencing Platform"/>
            <consortium name="Broad Institute Microbial Sequencing Center"/>
            <person name="Fischbach M."/>
            <person name="Ward D."/>
            <person name="Young S."/>
            <person name="Kodira C.D."/>
            <person name="Zeng Q."/>
            <person name="Koehrsen M."/>
            <person name="Godfrey P."/>
            <person name="Alvarado L."/>
            <person name="Berlin A.M."/>
            <person name="Borenstein D."/>
            <person name="Chen Z."/>
            <person name="Engels R."/>
            <person name="Freedman E."/>
            <person name="Gellesch M."/>
            <person name="Goldberg J."/>
            <person name="Griggs A."/>
            <person name="Gujja S."/>
            <person name="Heiman D.I."/>
            <person name="Hepburn T.A."/>
            <person name="Howarth C."/>
            <person name="Jen D."/>
            <person name="Larson L."/>
            <person name="Lewis B."/>
            <person name="Mehta T."/>
            <person name="Park D."/>
            <person name="Pearson M."/>
            <person name="Roberts A."/>
            <person name="Saif S."/>
            <person name="Shea T.D."/>
            <person name="Shenoy N."/>
            <person name="Sisk P."/>
            <person name="Stolte C."/>
            <person name="Sykes S.N."/>
            <person name="Walk T."/>
            <person name="White J."/>
            <person name="Yandava C."/>
            <person name="Straight P."/>
            <person name="Clardy J."/>
            <person name="Hung D."/>
            <person name="Kolter R."/>
            <person name="Mekalanos J."/>
            <person name="Walker S."/>
            <person name="Walsh C.T."/>
            <person name="Wieland B.L.C."/>
            <person name="Ilzarbe M."/>
            <person name="Galagan J."/>
            <person name="Nusbaum C."/>
            <person name="Birren B."/>
        </authorList>
    </citation>
    <scope>NUCLEOTIDE SEQUENCE [LARGE SCALE GENOMIC DNA]</scope>
    <source>
        <strain evidence="4">ATCC 14672 / DSM 40746 / JCM 4963 / KCTC 9882 / NRRL B-12104 / FH 1290</strain>
    </source>
</reference>
<dbReference type="Proteomes" id="UP000003824">
    <property type="component" value="Unassembled WGS sequence"/>
</dbReference>
<keyword evidence="2" id="KW-0812">Transmembrane</keyword>
<evidence type="ECO:0000313" key="4">
    <source>
        <dbReference type="Proteomes" id="UP000003824"/>
    </source>
</evidence>
<proteinExistence type="predicted"/>
<dbReference type="eggNOG" id="ENOG5031T1T">
    <property type="taxonomic scope" value="Bacteria"/>
</dbReference>
<feature type="region of interest" description="Disordered" evidence="1">
    <location>
        <begin position="1"/>
        <end position="58"/>
    </location>
</feature>
<organism evidence="3 4">
    <name type="scientific">Streptomyces viridosporus (strain ATCC 14672 / DSM 40746 / JCM 4963 / KCTC 9882 / NRRL B-12104 / FH 1290)</name>
    <name type="common">Streptomyces ghanaensis</name>
    <dbReference type="NCBI Taxonomy" id="566461"/>
    <lineage>
        <taxon>Bacteria</taxon>
        <taxon>Bacillati</taxon>
        <taxon>Actinomycetota</taxon>
        <taxon>Actinomycetes</taxon>
        <taxon>Kitasatosporales</taxon>
        <taxon>Streptomycetaceae</taxon>
        <taxon>Streptomyces</taxon>
    </lineage>
</organism>
<feature type="compositionally biased region" description="Gly residues" evidence="1">
    <location>
        <begin position="1"/>
        <end position="11"/>
    </location>
</feature>
<accession>D6A7J1</accession>
<dbReference type="AlphaFoldDB" id="D6A7J1"/>
<evidence type="ECO:0000256" key="1">
    <source>
        <dbReference type="SAM" id="MobiDB-lite"/>
    </source>
</evidence>
<dbReference type="EMBL" id="DS999641">
    <property type="protein sequence ID" value="EFE66104.2"/>
    <property type="molecule type" value="Genomic_DNA"/>
</dbReference>
<gene>
    <name evidence="3" type="ORF">SSFG_01357</name>
</gene>
<evidence type="ECO:0000313" key="3">
    <source>
        <dbReference type="EMBL" id="EFE66104.2"/>
    </source>
</evidence>
<evidence type="ECO:0000256" key="2">
    <source>
        <dbReference type="SAM" id="Phobius"/>
    </source>
</evidence>
<feature type="transmembrane region" description="Helical" evidence="2">
    <location>
        <begin position="62"/>
        <end position="80"/>
    </location>
</feature>
<keyword evidence="2" id="KW-0472">Membrane</keyword>
<protein>
    <submittedName>
        <fullName evidence="3">Predicted protein</fullName>
    </submittedName>
</protein>
<keyword evidence="2" id="KW-1133">Transmembrane helix</keyword>
<feature type="compositionally biased region" description="Basic and acidic residues" evidence="1">
    <location>
        <begin position="13"/>
        <end position="43"/>
    </location>
</feature>
<sequence length="81" mass="8864">MFNRGGRGTRGAGEARRESEMADDDFYTRDRPENPGLPEDRPRGGGPEDASARSGTRRGKQVWVIIGLVALLIILLALLMP</sequence>
<name>D6A7J1_STRV1</name>